<reference evidence="1 2" key="1">
    <citation type="journal article" date="2021" name="Nat. Commun.">
        <title>Genetic determinants of endophytism in the Arabidopsis root mycobiome.</title>
        <authorList>
            <person name="Mesny F."/>
            <person name="Miyauchi S."/>
            <person name="Thiergart T."/>
            <person name="Pickel B."/>
            <person name="Atanasova L."/>
            <person name="Karlsson M."/>
            <person name="Huettel B."/>
            <person name="Barry K.W."/>
            <person name="Haridas S."/>
            <person name="Chen C."/>
            <person name="Bauer D."/>
            <person name="Andreopoulos W."/>
            <person name="Pangilinan J."/>
            <person name="LaButti K."/>
            <person name="Riley R."/>
            <person name="Lipzen A."/>
            <person name="Clum A."/>
            <person name="Drula E."/>
            <person name="Henrissat B."/>
            <person name="Kohler A."/>
            <person name="Grigoriev I.V."/>
            <person name="Martin F.M."/>
            <person name="Hacquard S."/>
        </authorList>
    </citation>
    <scope>NUCLEOTIDE SEQUENCE [LARGE SCALE GENOMIC DNA]</scope>
    <source>
        <strain evidence="1 2">MPI-SDFR-AT-0080</strain>
    </source>
</reference>
<organism evidence="1 2">
    <name type="scientific">Macrophomina phaseolina</name>
    <dbReference type="NCBI Taxonomy" id="35725"/>
    <lineage>
        <taxon>Eukaryota</taxon>
        <taxon>Fungi</taxon>
        <taxon>Dikarya</taxon>
        <taxon>Ascomycota</taxon>
        <taxon>Pezizomycotina</taxon>
        <taxon>Dothideomycetes</taxon>
        <taxon>Dothideomycetes incertae sedis</taxon>
        <taxon>Botryosphaeriales</taxon>
        <taxon>Botryosphaeriaceae</taxon>
        <taxon>Macrophomina</taxon>
    </lineage>
</organism>
<sequence length="188" mass="19386">MLGLGATLANIVAAAVLAGGLGLCSARAIQGLLKSHMALDRKRGAESVQTQVWRQMGLAAFVSSQTPGGLAQSLPTGRIGRRGLGEPAGPGHGPATVACHLAFFVGPVQSPRADPLLCVLRPECRAAESPATLNSRCDVAEPEHPAKTQRSTCDREVGESVFAAVLSAPCVPAGPAISIADRPCSYWR</sequence>
<dbReference type="Gene3D" id="3.90.770.10">
    <property type="entry name" value="3-hydroxy-3-methylglutaryl-coenzyme A Reductase, Chain A, domain 2"/>
    <property type="match status" value="1"/>
</dbReference>
<dbReference type="EMBL" id="JAGTJR010000015">
    <property type="protein sequence ID" value="KAH7048402.1"/>
    <property type="molecule type" value="Genomic_DNA"/>
</dbReference>
<evidence type="ECO:0000313" key="1">
    <source>
        <dbReference type="EMBL" id="KAH7048402.1"/>
    </source>
</evidence>
<keyword evidence="2" id="KW-1185">Reference proteome</keyword>
<proteinExistence type="predicted"/>
<dbReference type="Proteomes" id="UP000774617">
    <property type="component" value="Unassembled WGS sequence"/>
</dbReference>
<dbReference type="InterPro" id="IPR023074">
    <property type="entry name" value="HMG_CoA_Rdtase_cat_sf"/>
</dbReference>
<comment type="caution">
    <text evidence="1">The sequence shown here is derived from an EMBL/GenBank/DDBJ whole genome shotgun (WGS) entry which is preliminary data.</text>
</comment>
<dbReference type="InterPro" id="IPR009029">
    <property type="entry name" value="HMG_CoA_Rdtase_sub-bd_dom_sf"/>
</dbReference>
<accession>A0ABQ8G8X4</accession>
<protein>
    <submittedName>
        <fullName evidence="1">Uncharacterized protein</fullName>
    </submittedName>
</protein>
<name>A0ABQ8G8X4_9PEZI</name>
<dbReference type="SUPFAM" id="SSF56542">
    <property type="entry name" value="Substrate-binding domain of HMG-CoA reductase"/>
    <property type="match status" value="1"/>
</dbReference>
<gene>
    <name evidence="1" type="ORF">B0J12DRAFT_755370</name>
</gene>
<evidence type="ECO:0000313" key="2">
    <source>
        <dbReference type="Proteomes" id="UP000774617"/>
    </source>
</evidence>